<evidence type="ECO:0000313" key="2">
    <source>
        <dbReference type="Proteomes" id="UP000198620"/>
    </source>
</evidence>
<dbReference type="EMBL" id="FOBH01000001">
    <property type="protein sequence ID" value="SEK27712.1"/>
    <property type="molecule type" value="Genomic_DNA"/>
</dbReference>
<reference evidence="1 2" key="1">
    <citation type="submission" date="2016-10" db="EMBL/GenBank/DDBJ databases">
        <authorList>
            <person name="de Groot N.N."/>
        </authorList>
    </citation>
    <scope>NUCLEOTIDE SEQUENCE [LARGE SCALE GENOMIC DNA]</scope>
    <source>
        <strain evidence="1 2">Nv1</strain>
    </source>
</reference>
<name>A0A1H7FT92_9PROT</name>
<accession>A0A1H7FT92</accession>
<dbReference type="Pfam" id="PF08889">
    <property type="entry name" value="WbqC"/>
    <property type="match status" value="1"/>
</dbReference>
<dbReference type="InterPro" id="IPR014985">
    <property type="entry name" value="WbqC"/>
</dbReference>
<dbReference type="Proteomes" id="UP000198620">
    <property type="component" value="Unassembled WGS sequence"/>
</dbReference>
<evidence type="ECO:0000313" key="1">
    <source>
        <dbReference type="EMBL" id="SEK27712.1"/>
    </source>
</evidence>
<dbReference type="AlphaFoldDB" id="A0A1H7FT92"/>
<gene>
    <name evidence="1" type="ORF">SAMN05216387_10146</name>
</gene>
<dbReference type="STRING" id="1233.SAMN05216387_10146"/>
<organism evidence="1 2">
    <name type="scientific">Nitrosovibrio tenuis</name>
    <dbReference type="NCBI Taxonomy" id="1233"/>
    <lineage>
        <taxon>Bacteria</taxon>
        <taxon>Pseudomonadati</taxon>
        <taxon>Pseudomonadota</taxon>
        <taxon>Betaproteobacteria</taxon>
        <taxon>Nitrosomonadales</taxon>
        <taxon>Nitrosomonadaceae</taxon>
        <taxon>Nitrosovibrio</taxon>
    </lineage>
</organism>
<dbReference type="RefSeq" id="WP_245727455.1">
    <property type="nucleotide sequence ID" value="NZ_FOBH01000001.1"/>
</dbReference>
<keyword evidence="2" id="KW-1185">Reference proteome</keyword>
<protein>
    <submittedName>
        <fullName evidence="1">WbqC-like protein family protein</fullName>
    </submittedName>
</protein>
<proteinExistence type="predicted"/>
<sequence length="247" mass="29133">MMTGDQIEHLPPRVDRRVAILQSNYIPWKGYFDLIHDVDLFVFYDDVQYTHSDWRHRNKLMTKQGPQWLTIPAGHDLKRLICEVEITDQSWKQRHRSIIEQNYRNAPFMKESKSLLDFLYDNPITSLSDYNQRAIKHLSDMLGIRTQFTDSRLLATSGRKTERLVDILEKVGATHYISGPSARNYLDEPMFTEAGIELVYKEYPDYPVYPQRFLPFSPFVTVLDLVFNTGREAPHYIWGWREQLSDG</sequence>